<dbReference type="GO" id="GO:0005829">
    <property type="term" value="C:cytosol"/>
    <property type="evidence" value="ECO:0007669"/>
    <property type="project" value="TreeGrafter"/>
</dbReference>
<reference evidence="7" key="2">
    <citation type="submission" date="2020-09" db="EMBL/GenBank/DDBJ databases">
        <authorList>
            <person name="Sun Q."/>
            <person name="Zhou Y."/>
        </authorList>
    </citation>
    <scope>NUCLEOTIDE SEQUENCE</scope>
    <source>
        <strain evidence="7">CGMCC 1.15425</strain>
    </source>
</reference>
<comment type="catalytic activity">
    <reaction evidence="6">
        <text>guanosine(527) in 16S rRNA + S-adenosyl-L-methionine = N(7)-methylguanosine(527) in 16S rRNA + S-adenosyl-L-homocysteine</text>
        <dbReference type="Rhea" id="RHEA:42732"/>
        <dbReference type="Rhea" id="RHEA-COMP:10209"/>
        <dbReference type="Rhea" id="RHEA-COMP:10210"/>
        <dbReference type="ChEBI" id="CHEBI:57856"/>
        <dbReference type="ChEBI" id="CHEBI:59789"/>
        <dbReference type="ChEBI" id="CHEBI:74269"/>
        <dbReference type="ChEBI" id="CHEBI:74480"/>
        <dbReference type="EC" id="2.1.1.170"/>
    </reaction>
</comment>
<dbReference type="PIRSF" id="PIRSF003078">
    <property type="entry name" value="GidB"/>
    <property type="match status" value="1"/>
</dbReference>
<evidence type="ECO:0000256" key="4">
    <source>
        <dbReference type="ARBA" id="ARBA00022679"/>
    </source>
</evidence>
<dbReference type="PANTHER" id="PTHR31760:SF0">
    <property type="entry name" value="S-ADENOSYL-L-METHIONINE-DEPENDENT METHYLTRANSFERASES SUPERFAMILY PROTEIN"/>
    <property type="match status" value="1"/>
</dbReference>
<feature type="binding site" evidence="6">
    <location>
        <position position="100"/>
    </location>
    <ligand>
        <name>S-adenosyl-L-methionine</name>
        <dbReference type="ChEBI" id="CHEBI:59789"/>
    </ligand>
</feature>
<dbReference type="HAMAP" id="MF_00074">
    <property type="entry name" value="16SrRNA_methyltr_G"/>
    <property type="match status" value="1"/>
</dbReference>
<protein>
    <recommendedName>
        <fullName evidence="6">Ribosomal RNA small subunit methyltransferase G</fullName>
        <ecNumber evidence="6">2.1.1.170</ecNumber>
    </recommendedName>
    <alternativeName>
        <fullName evidence="6">16S rRNA 7-methylguanosine methyltransferase</fullName>
        <shortName evidence="6">16S rRNA m7G methyltransferase</shortName>
    </alternativeName>
</protein>
<keyword evidence="4 6" id="KW-0808">Transferase</keyword>
<dbReference type="NCBIfam" id="TIGR00138">
    <property type="entry name" value="rsmG_gidB"/>
    <property type="match status" value="1"/>
</dbReference>
<dbReference type="EC" id="2.1.1.170" evidence="6"/>
<feature type="binding site" evidence="6">
    <location>
        <position position="161"/>
    </location>
    <ligand>
        <name>S-adenosyl-L-methionine</name>
        <dbReference type="ChEBI" id="CHEBI:59789"/>
    </ligand>
</feature>
<evidence type="ECO:0000256" key="2">
    <source>
        <dbReference type="ARBA" id="ARBA00022552"/>
    </source>
</evidence>
<dbReference type="GO" id="GO:0070043">
    <property type="term" value="F:rRNA (guanine-N7-)-methyltransferase activity"/>
    <property type="evidence" value="ECO:0007669"/>
    <property type="project" value="UniProtKB-UniRule"/>
</dbReference>
<keyword evidence="8" id="KW-1185">Reference proteome</keyword>
<organism evidence="7 8">
    <name type="scientific">Pseudohongiella nitratireducens</name>
    <dbReference type="NCBI Taxonomy" id="1768907"/>
    <lineage>
        <taxon>Bacteria</taxon>
        <taxon>Pseudomonadati</taxon>
        <taxon>Pseudomonadota</taxon>
        <taxon>Gammaproteobacteria</taxon>
        <taxon>Pseudomonadales</taxon>
        <taxon>Pseudohongiellaceae</taxon>
        <taxon>Pseudohongiella</taxon>
    </lineage>
</organism>
<dbReference type="Gene3D" id="3.40.50.150">
    <property type="entry name" value="Vaccinia Virus protein VP39"/>
    <property type="match status" value="1"/>
</dbReference>
<accession>A0A917GVM1</accession>
<keyword evidence="5 6" id="KW-0949">S-adenosyl-L-methionine</keyword>
<comment type="caution">
    <text evidence="6">Lacks conserved residue(s) required for the propagation of feature annotation.</text>
</comment>
<evidence type="ECO:0000256" key="1">
    <source>
        <dbReference type="ARBA" id="ARBA00022490"/>
    </source>
</evidence>
<name>A0A917GVM1_9GAMM</name>
<sequence>MQSEASAVPEAPSKAMRKLLESGAKTLELDLSAVTQDTLLRYIGLLDKWNKAYNLSAIRDPYTMVSRHLLDSLSVLPRMSELMAGIVGLQIMDVGTGAGLPGIPLAICLPDQHFTLLDSNGKKTRFVLQTAHELGLKNVQVVQDRIEGFSSAAEPDIILSRAFASLRDFASGCENLASTNTHLFAMKGEYPQQEIDDLPAHWQVVQCEPLLVPGCEGERHLVVMKK</sequence>
<evidence type="ECO:0000256" key="3">
    <source>
        <dbReference type="ARBA" id="ARBA00022603"/>
    </source>
</evidence>
<dbReference type="EMBL" id="BMIY01000006">
    <property type="protein sequence ID" value="GGG58751.1"/>
    <property type="molecule type" value="Genomic_DNA"/>
</dbReference>
<comment type="subcellular location">
    <subcellularLocation>
        <location evidence="6">Cytoplasm</location>
    </subcellularLocation>
</comment>
<keyword evidence="3 6" id="KW-0489">Methyltransferase</keyword>
<keyword evidence="1 6" id="KW-0963">Cytoplasm</keyword>
<dbReference type="SUPFAM" id="SSF53335">
    <property type="entry name" value="S-adenosyl-L-methionine-dependent methyltransferases"/>
    <property type="match status" value="1"/>
</dbReference>
<keyword evidence="2 6" id="KW-0698">rRNA processing</keyword>
<evidence type="ECO:0000256" key="6">
    <source>
        <dbReference type="HAMAP-Rule" id="MF_00074"/>
    </source>
</evidence>
<comment type="similarity">
    <text evidence="6">Belongs to the methyltransferase superfamily. RNA methyltransferase RsmG family.</text>
</comment>
<dbReference type="AlphaFoldDB" id="A0A917GVM1"/>
<comment type="function">
    <text evidence="6">Specifically methylates the N7 position of guanine in position 527 of 16S rRNA.</text>
</comment>
<dbReference type="InterPro" id="IPR029063">
    <property type="entry name" value="SAM-dependent_MTases_sf"/>
</dbReference>
<dbReference type="PANTHER" id="PTHR31760">
    <property type="entry name" value="S-ADENOSYL-L-METHIONINE-DEPENDENT METHYLTRANSFERASES SUPERFAMILY PROTEIN"/>
    <property type="match status" value="1"/>
</dbReference>
<evidence type="ECO:0000313" key="8">
    <source>
        <dbReference type="Proteomes" id="UP000627715"/>
    </source>
</evidence>
<feature type="binding site" evidence="6">
    <location>
        <begin position="146"/>
        <end position="147"/>
    </location>
    <ligand>
        <name>S-adenosyl-L-methionine</name>
        <dbReference type="ChEBI" id="CHEBI:59789"/>
    </ligand>
</feature>
<proteinExistence type="inferred from homology"/>
<feature type="binding site" evidence="6">
    <location>
        <position position="95"/>
    </location>
    <ligand>
        <name>S-adenosyl-L-methionine</name>
        <dbReference type="ChEBI" id="CHEBI:59789"/>
    </ligand>
</feature>
<dbReference type="Proteomes" id="UP000627715">
    <property type="component" value="Unassembled WGS sequence"/>
</dbReference>
<comment type="caution">
    <text evidence="7">The sequence shown here is derived from an EMBL/GenBank/DDBJ whole genome shotgun (WGS) entry which is preliminary data.</text>
</comment>
<dbReference type="Pfam" id="PF02527">
    <property type="entry name" value="GidB"/>
    <property type="match status" value="1"/>
</dbReference>
<reference evidence="7" key="1">
    <citation type="journal article" date="2014" name="Int. J. Syst. Evol. Microbiol.">
        <title>Complete genome sequence of Corynebacterium casei LMG S-19264T (=DSM 44701T), isolated from a smear-ripened cheese.</title>
        <authorList>
            <consortium name="US DOE Joint Genome Institute (JGI-PGF)"/>
            <person name="Walter F."/>
            <person name="Albersmeier A."/>
            <person name="Kalinowski J."/>
            <person name="Ruckert C."/>
        </authorList>
    </citation>
    <scope>NUCLEOTIDE SEQUENCE</scope>
    <source>
        <strain evidence="7">CGMCC 1.15425</strain>
    </source>
</reference>
<gene>
    <name evidence="6 7" type="primary">rsmG</name>
    <name evidence="7" type="ORF">GCM10011403_15140</name>
</gene>
<evidence type="ECO:0000256" key="5">
    <source>
        <dbReference type="ARBA" id="ARBA00022691"/>
    </source>
</evidence>
<evidence type="ECO:0000313" key="7">
    <source>
        <dbReference type="EMBL" id="GGG58751.1"/>
    </source>
</evidence>
<dbReference type="InterPro" id="IPR003682">
    <property type="entry name" value="rRNA_ssu_MeTfrase_G"/>
</dbReference>